<evidence type="ECO:0000313" key="1">
    <source>
        <dbReference type="Proteomes" id="UP000887574"/>
    </source>
</evidence>
<proteinExistence type="predicted"/>
<reference evidence="2" key="1">
    <citation type="submission" date="2022-11" db="UniProtKB">
        <authorList>
            <consortium name="WormBaseParasite"/>
        </authorList>
    </citation>
    <scope>IDENTIFICATION</scope>
</reference>
<evidence type="ECO:0000313" key="2">
    <source>
        <dbReference type="WBParaSite" id="jg8930"/>
    </source>
</evidence>
<name>A0A915ETX0_9BILA</name>
<dbReference type="WBParaSite" id="jg8930">
    <property type="protein sequence ID" value="jg8930"/>
    <property type="gene ID" value="jg8930"/>
</dbReference>
<protein>
    <submittedName>
        <fullName evidence="2">Uncharacterized protein</fullName>
    </submittedName>
</protein>
<dbReference type="Proteomes" id="UP000887574">
    <property type="component" value="Unplaced"/>
</dbReference>
<keyword evidence="1" id="KW-1185">Reference proteome</keyword>
<organism evidence="1 2">
    <name type="scientific">Ditylenchus dipsaci</name>
    <dbReference type="NCBI Taxonomy" id="166011"/>
    <lineage>
        <taxon>Eukaryota</taxon>
        <taxon>Metazoa</taxon>
        <taxon>Ecdysozoa</taxon>
        <taxon>Nematoda</taxon>
        <taxon>Chromadorea</taxon>
        <taxon>Rhabditida</taxon>
        <taxon>Tylenchina</taxon>
        <taxon>Tylenchomorpha</taxon>
        <taxon>Sphaerularioidea</taxon>
        <taxon>Anguinidae</taxon>
        <taxon>Anguininae</taxon>
        <taxon>Ditylenchus</taxon>
    </lineage>
</organism>
<sequence>MMRALFGALNSTVEVENCHCYSLYPVNSSHGSPCASVKSWIGDVLKRGIAARASSNTLIDVLEYLGLLLIYYYEVVIHLQAIFFGGQVGCVDRLSYFDNYAYALLLPKGNARHGVEQVKQQQQMLLGPHNPVL</sequence>
<accession>A0A915ETX0</accession>
<dbReference type="AlphaFoldDB" id="A0A915ETX0"/>